<accession>A0A1Q3A3J7</accession>
<dbReference type="InterPro" id="IPR004226">
    <property type="entry name" value="TBCA"/>
</dbReference>
<evidence type="ECO:0000256" key="5">
    <source>
        <dbReference type="ARBA" id="ARBA00022490"/>
    </source>
</evidence>
<dbReference type="SUPFAM" id="SSF46988">
    <property type="entry name" value="Tubulin chaperone cofactor A"/>
    <property type="match status" value="1"/>
</dbReference>
<evidence type="ECO:0000256" key="6">
    <source>
        <dbReference type="ARBA" id="ARBA00022701"/>
    </source>
</evidence>
<evidence type="ECO:0000256" key="3">
    <source>
        <dbReference type="ARBA" id="ARBA00006806"/>
    </source>
</evidence>
<dbReference type="EMBL" id="BDGX01000021">
    <property type="protein sequence ID" value="GAV50295.1"/>
    <property type="molecule type" value="Genomic_DNA"/>
</dbReference>
<evidence type="ECO:0000256" key="2">
    <source>
        <dbReference type="ARBA" id="ARBA00004245"/>
    </source>
</evidence>
<dbReference type="InterPro" id="IPR036126">
    <property type="entry name" value="TBCA_sf"/>
</dbReference>
<dbReference type="AlphaFoldDB" id="A0A1Q3A3J7"/>
<keyword evidence="8 9" id="KW-0206">Cytoskeleton</keyword>
<evidence type="ECO:0000256" key="8">
    <source>
        <dbReference type="ARBA" id="ARBA00023212"/>
    </source>
</evidence>
<dbReference type="PANTHER" id="PTHR21500">
    <property type="entry name" value="TUBULIN-SPECIFIC CHAPERONE A"/>
    <property type="match status" value="1"/>
</dbReference>
<protein>
    <recommendedName>
        <fullName evidence="4 9">Tubulin-specific chaperone A</fullName>
    </recommendedName>
</protein>
<organism evidence="10 11">
    <name type="scientific">Zygosaccharomyces rouxii</name>
    <dbReference type="NCBI Taxonomy" id="4956"/>
    <lineage>
        <taxon>Eukaryota</taxon>
        <taxon>Fungi</taxon>
        <taxon>Dikarya</taxon>
        <taxon>Ascomycota</taxon>
        <taxon>Saccharomycotina</taxon>
        <taxon>Saccharomycetes</taxon>
        <taxon>Saccharomycetales</taxon>
        <taxon>Saccharomycetaceae</taxon>
        <taxon>Zygosaccharomyces</taxon>
    </lineage>
</organism>
<keyword evidence="7 9" id="KW-0143">Chaperone</keyword>
<comment type="similarity">
    <text evidence="3 9">Belongs to the TBCA family.</text>
</comment>
<proteinExistence type="inferred from homology"/>
<dbReference type="OMA" id="EECEMMI"/>
<evidence type="ECO:0000313" key="11">
    <source>
        <dbReference type="Proteomes" id="UP000187013"/>
    </source>
</evidence>
<dbReference type="eggNOG" id="KOG3470">
    <property type="taxonomic scope" value="Eukaryota"/>
</dbReference>
<dbReference type="PANTHER" id="PTHR21500:SF0">
    <property type="entry name" value="TUBULIN-SPECIFIC CHAPERONE A"/>
    <property type="match status" value="1"/>
</dbReference>
<evidence type="ECO:0000256" key="7">
    <source>
        <dbReference type="ARBA" id="ARBA00023186"/>
    </source>
</evidence>
<reference evidence="10 11" key="1">
    <citation type="submission" date="2016-08" db="EMBL/GenBank/DDBJ databases">
        <title>Draft genome sequence of allopolyploid Zygosaccharomyces rouxii.</title>
        <authorList>
            <person name="Watanabe J."/>
            <person name="Uehara K."/>
            <person name="Mogi Y."/>
            <person name="Tsukioka Y."/>
        </authorList>
    </citation>
    <scope>NUCLEOTIDE SEQUENCE [LARGE SCALE GENOMIC DNA]</scope>
    <source>
        <strain evidence="10 11">NBRC 110957</strain>
    </source>
</reference>
<evidence type="ECO:0000256" key="9">
    <source>
        <dbReference type="RuleBase" id="RU364030"/>
    </source>
</evidence>
<dbReference type="GO" id="GO:0005829">
    <property type="term" value="C:cytosol"/>
    <property type="evidence" value="ECO:0007669"/>
    <property type="project" value="TreeGrafter"/>
</dbReference>
<comment type="subunit">
    <text evidence="9">Supercomplex made of cofactors A to E. Cofactors A and D function by capturing and stabilizing tubulin in a quasi-native conformation. Cofactor E binds to the cofactor D-tubulin complex; interaction with cofactor C then causes the release of tubulin polypeptides that are committed to the native state.</text>
</comment>
<comment type="caution">
    <text evidence="10">The sequence shown here is derived from an EMBL/GenBank/DDBJ whole genome shotgun (WGS) entry which is preliminary data.</text>
</comment>
<dbReference type="GO" id="GO:0005874">
    <property type="term" value="C:microtubule"/>
    <property type="evidence" value="ECO:0007669"/>
    <property type="project" value="UniProtKB-KW"/>
</dbReference>
<keyword evidence="6 9" id="KW-0493">Microtubule</keyword>
<dbReference type="FunFam" id="1.20.58.90:FF:000010">
    <property type="entry name" value="Tubulin-specific chaperone A"/>
    <property type="match status" value="1"/>
</dbReference>
<evidence type="ECO:0000256" key="1">
    <source>
        <dbReference type="ARBA" id="ARBA00003046"/>
    </source>
</evidence>
<name>A0A1Q3A3J7_ZYGRO</name>
<evidence type="ECO:0000313" key="10">
    <source>
        <dbReference type="EMBL" id="GAV50295.1"/>
    </source>
</evidence>
<dbReference type="GO" id="GO:0007021">
    <property type="term" value="P:tubulin complex assembly"/>
    <property type="evidence" value="ECO:0007669"/>
    <property type="project" value="UniProtKB-UniRule"/>
</dbReference>
<evidence type="ECO:0000256" key="4">
    <source>
        <dbReference type="ARBA" id="ARBA00015002"/>
    </source>
</evidence>
<dbReference type="Proteomes" id="UP000187013">
    <property type="component" value="Unassembled WGS sequence"/>
</dbReference>
<comment type="function">
    <text evidence="1">Tubulin-folding protein; involved in the early step of the tubulin folding pathway.</text>
</comment>
<dbReference type="Gene3D" id="1.20.58.90">
    <property type="match status" value="1"/>
</dbReference>
<dbReference type="GO" id="GO:0007023">
    <property type="term" value="P:post-chaperonin tubulin folding pathway"/>
    <property type="evidence" value="ECO:0007669"/>
    <property type="project" value="UniProtKB-UniRule"/>
</dbReference>
<comment type="subcellular location">
    <subcellularLocation>
        <location evidence="2 9">Cytoplasm</location>
        <location evidence="2 9">Cytoskeleton</location>
    </subcellularLocation>
</comment>
<gene>
    <name evidence="10" type="ORF">ZYGR_0U01510</name>
</gene>
<keyword evidence="5 9" id="KW-0963">Cytoplasm</keyword>
<dbReference type="Pfam" id="PF02970">
    <property type="entry name" value="TBCA"/>
    <property type="match status" value="1"/>
</dbReference>
<sequence length="106" mass="12300">MAPTQLEIKVRALQRLVKEEAYYQEELKEQTAHVESMKADKDVDIYDLKKQVEVQQDTEKLLPTLYKKIEEFRDNLEEFLKNYEGTEEVGDAHGAIDAANNLLASR</sequence>
<dbReference type="GO" id="GO:0048487">
    <property type="term" value="F:beta-tubulin binding"/>
    <property type="evidence" value="ECO:0007669"/>
    <property type="project" value="EnsemblFungi"/>
</dbReference>
<dbReference type="OrthoDB" id="296187at2759"/>